<feature type="coiled-coil region" evidence="1">
    <location>
        <begin position="1"/>
        <end position="28"/>
    </location>
</feature>
<accession>A0A2W7MBT5</accession>
<protein>
    <submittedName>
        <fullName evidence="2">Uncharacterized protein</fullName>
    </submittedName>
</protein>
<comment type="caution">
    <text evidence="2">The sequence shown here is derived from an EMBL/GenBank/DDBJ whole genome shotgun (WGS) entry which is preliminary data.</text>
</comment>
<dbReference type="AlphaFoldDB" id="A0A2W7MBT5"/>
<evidence type="ECO:0000256" key="1">
    <source>
        <dbReference type="SAM" id="Coils"/>
    </source>
</evidence>
<organism evidence="2 3">
    <name type="scientific">Psychrobacillus insolitus</name>
    <dbReference type="NCBI Taxonomy" id="1461"/>
    <lineage>
        <taxon>Bacteria</taxon>
        <taxon>Bacillati</taxon>
        <taxon>Bacillota</taxon>
        <taxon>Bacilli</taxon>
        <taxon>Bacillales</taxon>
        <taxon>Bacillaceae</taxon>
        <taxon>Psychrobacillus</taxon>
    </lineage>
</organism>
<keyword evidence="1" id="KW-0175">Coiled coil</keyword>
<name>A0A2W7MBT5_9BACI</name>
<gene>
    <name evidence="2" type="ORF">C7437_1139</name>
</gene>
<sequence>MTNKLEKILTIEQQIEKLKERQKKIEEQMHIGIGREVLKLWNVESEEEAIKWVQKLSSQVNGVESVVSEEVSTNEI</sequence>
<proteinExistence type="predicted"/>
<dbReference type="OrthoDB" id="2429761at2"/>
<reference evidence="2 3" key="1">
    <citation type="submission" date="2018-06" db="EMBL/GenBank/DDBJ databases">
        <title>Genomic Encyclopedia of Type Strains, Phase IV (KMG-IV): sequencing the most valuable type-strain genomes for metagenomic binning, comparative biology and taxonomic classification.</title>
        <authorList>
            <person name="Goeker M."/>
        </authorList>
    </citation>
    <scope>NUCLEOTIDE SEQUENCE [LARGE SCALE GENOMIC DNA]</scope>
    <source>
        <strain evidence="2 3">DSM 5</strain>
    </source>
</reference>
<dbReference type="RefSeq" id="WP_111440950.1">
    <property type="nucleotide sequence ID" value="NZ_QKZI01000013.1"/>
</dbReference>
<dbReference type="Proteomes" id="UP000248646">
    <property type="component" value="Unassembled WGS sequence"/>
</dbReference>
<keyword evidence="3" id="KW-1185">Reference proteome</keyword>
<dbReference type="EMBL" id="QKZI01000013">
    <property type="protein sequence ID" value="PZX02334.1"/>
    <property type="molecule type" value="Genomic_DNA"/>
</dbReference>
<evidence type="ECO:0000313" key="3">
    <source>
        <dbReference type="Proteomes" id="UP000248646"/>
    </source>
</evidence>
<evidence type="ECO:0000313" key="2">
    <source>
        <dbReference type="EMBL" id="PZX02334.1"/>
    </source>
</evidence>